<gene>
    <name evidence="2" type="ORF">F7231_20130</name>
</gene>
<feature type="signal peptide" evidence="1">
    <location>
        <begin position="1"/>
        <end position="25"/>
    </location>
</feature>
<proteinExistence type="predicted"/>
<keyword evidence="1" id="KW-0732">Signal</keyword>
<protein>
    <submittedName>
        <fullName evidence="2">DUF4249 domain-containing protein</fullName>
    </submittedName>
</protein>
<comment type="caution">
    <text evidence="2">The sequence shown here is derived from an EMBL/GenBank/DDBJ whole genome shotgun (WGS) entry which is preliminary data.</text>
</comment>
<organism evidence="2 3">
    <name type="scientific">Fibrivirga algicola</name>
    <dbReference type="NCBI Taxonomy" id="2950420"/>
    <lineage>
        <taxon>Bacteria</taxon>
        <taxon>Pseudomonadati</taxon>
        <taxon>Bacteroidota</taxon>
        <taxon>Cytophagia</taxon>
        <taxon>Cytophagales</taxon>
        <taxon>Spirosomataceae</taxon>
        <taxon>Fibrivirga</taxon>
    </lineage>
</organism>
<name>A0ABX0QJ72_9BACT</name>
<keyword evidence="3" id="KW-1185">Reference proteome</keyword>
<evidence type="ECO:0000313" key="2">
    <source>
        <dbReference type="EMBL" id="NID12489.1"/>
    </source>
</evidence>
<evidence type="ECO:0000256" key="1">
    <source>
        <dbReference type="SAM" id="SignalP"/>
    </source>
</evidence>
<dbReference type="EMBL" id="WAEL01000008">
    <property type="protein sequence ID" value="NID12489.1"/>
    <property type="molecule type" value="Genomic_DNA"/>
</dbReference>
<dbReference type="InterPro" id="IPR025345">
    <property type="entry name" value="DUF4249"/>
</dbReference>
<sequence length="307" mass="33708">MRATYYIALSVALLCLMGCGGLVQEVDPGNVPTTTAKLVVHSYISPQDTVLAVLVEAPRAILGQQADYNRVSISNALVDLSDGTTTIRLPYNVKNSLYRIDPKQLPIIAGRTYVLTVTAPNYPAVTAQCTVPMPVTPSEIRIDSTYQDFFEQRQLVTVSKLVWQDPGGQANYYRVTGLFSRTIRTQYATSPTRPARDTTIVQSGSLRFDVTAALASDQGKDGQRFVSPAAYPVSYGYGQQEQVLALQYSMTLLNVDVNYYRYHDAAQRQAETGENPFAEPVLIPSNVQNGLGCFGAFNQSSITVRIR</sequence>
<feature type="chain" id="PRO_5045500076" evidence="1">
    <location>
        <begin position="26"/>
        <end position="307"/>
    </location>
</feature>
<reference evidence="2" key="1">
    <citation type="submission" date="2024-05" db="EMBL/GenBank/DDBJ databases">
        <authorList>
            <person name="Jung D.-H."/>
        </authorList>
    </citation>
    <scope>NUCLEOTIDE SEQUENCE</scope>
    <source>
        <strain evidence="2">JA-25</strain>
    </source>
</reference>
<accession>A0ABX0QJ72</accession>
<dbReference type="Proteomes" id="UP000606008">
    <property type="component" value="Unassembled WGS sequence"/>
</dbReference>
<dbReference type="Pfam" id="PF14054">
    <property type="entry name" value="DUF4249"/>
    <property type="match status" value="1"/>
</dbReference>
<dbReference type="RefSeq" id="WP_166693325.1">
    <property type="nucleotide sequence ID" value="NZ_WAEL01000008.1"/>
</dbReference>
<evidence type="ECO:0000313" key="3">
    <source>
        <dbReference type="Proteomes" id="UP000606008"/>
    </source>
</evidence>